<evidence type="ECO:0000259" key="10">
    <source>
        <dbReference type="Pfam" id="PF15412"/>
    </source>
</evidence>
<evidence type="ECO:0000256" key="3">
    <source>
        <dbReference type="ARBA" id="ARBA00022763"/>
    </source>
</evidence>
<keyword evidence="12" id="KW-1185">Reference proteome</keyword>
<dbReference type="GO" id="GO:0006310">
    <property type="term" value="P:DNA recombination"/>
    <property type="evidence" value="ECO:0007669"/>
    <property type="project" value="UniProtKB-UniRule"/>
</dbReference>
<protein>
    <recommendedName>
        <fullName evidence="7">Non-structural maintenance of chromosomes element 4</fullName>
    </recommendedName>
</protein>
<reference evidence="12" key="2">
    <citation type="submission" date="2015-01" db="EMBL/GenBank/DDBJ databases">
        <title>Evolutionary Origins and Diversification of the Mycorrhizal Mutualists.</title>
        <authorList>
            <consortium name="DOE Joint Genome Institute"/>
            <consortium name="Mycorrhizal Genomics Consortium"/>
            <person name="Kohler A."/>
            <person name="Kuo A."/>
            <person name="Nagy L.G."/>
            <person name="Floudas D."/>
            <person name="Copeland A."/>
            <person name="Barry K.W."/>
            <person name="Cichocki N."/>
            <person name="Veneault-Fourrey C."/>
            <person name="LaButti K."/>
            <person name="Lindquist E.A."/>
            <person name="Lipzen A."/>
            <person name="Lundell T."/>
            <person name="Morin E."/>
            <person name="Murat C."/>
            <person name="Riley R."/>
            <person name="Ohm R."/>
            <person name="Sun H."/>
            <person name="Tunlid A."/>
            <person name="Henrissat B."/>
            <person name="Grigoriev I.V."/>
            <person name="Hibbett D.S."/>
            <person name="Martin F."/>
        </authorList>
    </citation>
    <scope>NUCLEOTIDE SEQUENCE [LARGE SCALE GENOMIC DNA]</scope>
    <source>
        <strain evidence="12">Ve08.2h10</strain>
    </source>
</reference>
<dbReference type="GO" id="GO:0006281">
    <property type="term" value="P:DNA repair"/>
    <property type="evidence" value="ECO:0007669"/>
    <property type="project" value="UniProtKB-UniRule"/>
</dbReference>
<dbReference type="GO" id="GO:0005634">
    <property type="term" value="C:nucleus"/>
    <property type="evidence" value="ECO:0007669"/>
    <property type="project" value="UniProtKB-SubCell"/>
</dbReference>
<evidence type="ECO:0000256" key="7">
    <source>
        <dbReference type="RuleBase" id="RU365071"/>
    </source>
</evidence>
<feature type="compositionally biased region" description="Basic and acidic residues" evidence="8">
    <location>
        <begin position="178"/>
        <end position="197"/>
    </location>
</feature>
<dbReference type="InterPro" id="IPR027786">
    <property type="entry name" value="Nse4/EID"/>
</dbReference>
<dbReference type="HOGENOM" id="CLU_041037_1_0_1"/>
<keyword evidence="3 7" id="KW-0227">DNA damage</keyword>
<dbReference type="InParanoid" id="A0A0D0DQT7"/>
<evidence type="ECO:0000256" key="6">
    <source>
        <dbReference type="ARBA" id="ARBA00023242"/>
    </source>
</evidence>
<dbReference type="Pfam" id="PF15412">
    <property type="entry name" value="Nse4-Nse3_bdg"/>
    <property type="match status" value="1"/>
</dbReference>
<organism evidence="11 12">
    <name type="scientific">Paxillus rubicundulus Ve08.2h10</name>
    <dbReference type="NCBI Taxonomy" id="930991"/>
    <lineage>
        <taxon>Eukaryota</taxon>
        <taxon>Fungi</taxon>
        <taxon>Dikarya</taxon>
        <taxon>Basidiomycota</taxon>
        <taxon>Agaricomycotina</taxon>
        <taxon>Agaricomycetes</taxon>
        <taxon>Agaricomycetidae</taxon>
        <taxon>Boletales</taxon>
        <taxon>Paxilineae</taxon>
        <taxon>Paxillaceae</taxon>
        <taxon>Paxillus</taxon>
    </lineage>
</organism>
<gene>
    <name evidence="11" type="ORF">PAXRUDRAFT_827454</name>
</gene>
<keyword evidence="4 7" id="KW-0233">DNA recombination</keyword>
<reference evidence="11 12" key="1">
    <citation type="submission" date="2014-04" db="EMBL/GenBank/DDBJ databases">
        <authorList>
            <consortium name="DOE Joint Genome Institute"/>
            <person name="Kuo A."/>
            <person name="Kohler A."/>
            <person name="Jargeat P."/>
            <person name="Nagy L.G."/>
            <person name="Floudas D."/>
            <person name="Copeland A."/>
            <person name="Barry K.W."/>
            <person name="Cichocki N."/>
            <person name="Veneault-Fourrey C."/>
            <person name="LaButti K."/>
            <person name="Lindquist E.A."/>
            <person name="Lipzen A."/>
            <person name="Lundell T."/>
            <person name="Morin E."/>
            <person name="Murat C."/>
            <person name="Sun H."/>
            <person name="Tunlid A."/>
            <person name="Henrissat B."/>
            <person name="Grigoriev I.V."/>
            <person name="Hibbett D.S."/>
            <person name="Martin F."/>
            <person name="Nordberg H.P."/>
            <person name="Cantor M.N."/>
            <person name="Hua S.X."/>
        </authorList>
    </citation>
    <scope>NUCLEOTIDE SEQUENCE [LARGE SCALE GENOMIC DNA]</scope>
    <source>
        <strain evidence="11 12">Ve08.2h10</strain>
    </source>
</reference>
<dbReference type="EMBL" id="KN825072">
    <property type="protein sequence ID" value="KIK94978.1"/>
    <property type="molecule type" value="Genomic_DNA"/>
</dbReference>
<feature type="domain" description="Nse4/EID protein Nse3/MAGE-binding" evidence="10">
    <location>
        <begin position="78"/>
        <end position="128"/>
    </location>
</feature>
<feature type="domain" description="Non-structural maintenance of chromosome element 4 C-terminal" evidence="9">
    <location>
        <begin position="221"/>
        <end position="307"/>
    </location>
</feature>
<dbReference type="FunCoup" id="A0A0D0DQT7">
    <property type="interactions" value="242"/>
</dbReference>
<dbReference type="InterPro" id="IPR014854">
    <property type="entry name" value="Nse4_C"/>
</dbReference>
<dbReference type="STRING" id="930991.A0A0D0DQT7"/>
<evidence type="ECO:0000256" key="5">
    <source>
        <dbReference type="ARBA" id="ARBA00023204"/>
    </source>
</evidence>
<accession>A0A0D0DQT7</accession>
<evidence type="ECO:0000256" key="1">
    <source>
        <dbReference type="ARBA" id="ARBA00004123"/>
    </source>
</evidence>
<comment type="similarity">
    <text evidence="2 7">Belongs to the NSE4 family.</text>
</comment>
<comment type="function">
    <text evidence="7">Component of the SMC5-SMC6 complex, that promotes sister chromatid alignment after DNA damage and facilitates double-stranded DNA breaks (DSBs) repair via homologous recombination between sister chromatids.</text>
</comment>
<evidence type="ECO:0000313" key="12">
    <source>
        <dbReference type="Proteomes" id="UP000054538"/>
    </source>
</evidence>
<dbReference type="InterPro" id="IPR029225">
    <property type="entry name" value="Nse4_Nse3-bd"/>
</dbReference>
<dbReference type="OrthoDB" id="361242at2759"/>
<proteinExistence type="inferred from homology"/>
<keyword evidence="6 7" id="KW-0539">Nucleus</keyword>
<name>A0A0D0DQT7_9AGAM</name>
<dbReference type="GO" id="GO:0030915">
    <property type="term" value="C:Smc5-Smc6 complex"/>
    <property type="evidence" value="ECO:0007669"/>
    <property type="project" value="UniProtKB-UniRule"/>
</dbReference>
<dbReference type="Proteomes" id="UP000054538">
    <property type="component" value="Unassembled WGS sequence"/>
</dbReference>
<dbReference type="PANTHER" id="PTHR16140:SF0">
    <property type="entry name" value="NON-STRUCTURAL MAINTENANCE OF CHROMOSOMES ELEMENT 4"/>
    <property type="match status" value="1"/>
</dbReference>
<dbReference type="AlphaFoldDB" id="A0A0D0DQT7"/>
<dbReference type="PANTHER" id="PTHR16140">
    <property type="entry name" value="NON-STRUCTURAL MAINTENANCE OF CHROMOSOMES ELEMENT 4"/>
    <property type="match status" value="1"/>
</dbReference>
<evidence type="ECO:0000259" key="9">
    <source>
        <dbReference type="Pfam" id="PF08743"/>
    </source>
</evidence>
<evidence type="ECO:0000256" key="8">
    <source>
        <dbReference type="SAM" id="MobiDB-lite"/>
    </source>
</evidence>
<comment type="subcellular location">
    <subcellularLocation>
        <location evidence="1 7">Nucleus</location>
    </subcellularLocation>
</comment>
<keyword evidence="5 7" id="KW-0234">DNA repair</keyword>
<dbReference type="Pfam" id="PF08743">
    <property type="entry name" value="Nse4_C"/>
    <property type="match status" value="1"/>
</dbReference>
<feature type="region of interest" description="Disordered" evidence="8">
    <location>
        <begin position="171"/>
        <end position="197"/>
    </location>
</feature>
<evidence type="ECO:0000256" key="2">
    <source>
        <dbReference type="ARBA" id="ARBA00008997"/>
    </source>
</evidence>
<evidence type="ECO:0000313" key="11">
    <source>
        <dbReference type="EMBL" id="KIK94978.1"/>
    </source>
</evidence>
<evidence type="ECO:0000256" key="4">
    <source>
        <dbReference type="ARBA" id="ARBA00023172"/>
    </source>
</evidence>
<comment type="subunit">
    <text evidence="7">Component of the SMC5-SMC6 complex.</text>
</comment>
<sequence length="324" mass="36999">MVTFDLNARIARDDSPVYDPEQDAAEKRDIRKRYRLLEKRTGENARPQDHDAQDLAGQVAQADELFTKVKNPTEATLDSSVLRNVSGISALKARAMKIGSAAFDTDDFVSKLITYMGGRQRFEDEEDGEEMEAEDDGTLDWDKIGRKALAKSRRVPVTGFMLGPLSIEQKKRAPIKRQKQDKVQDEQRRPQEIKEEDIKRSDNETTLNVLKIKDILETTGPINVFKFIVNPNDFAQSVENLFYLSFLVRDGECAFEVGEDGEPIIMRCEQPTMDERAAGVHARQIVMEFDMATWKRAIEIWNITESRIPQRPPAKTKIGDKWYG</sequence>